<keyword evidence="2" id="KW-1185">Reference proteome</keyword>
<dbReference type="EMBL" id="GL437317">
    <property type="protein sequence ID" value="EFN70696.1"/>
    <property type="molecule type" value="Genomic_DNA"/>
</dbReference>
<accession>E2A794</accession>
<feature type="non-terminal residue" evidence="1">
    <location>
        <position position="54"/>
    </location>
</feature>
<feature type="non-terminal residue" evidence="1">
    <location>
        <position position="1"/>
    </location>
</feature>
<name>E2A794_CAMFO</name>
<sequence length="54" mass="6436">DLEDELIEEIIQFRYFIQNEEFPSDIPLPVSYLKLIQENKIQATFPNIEVAIRI</sequence>
<evidence type="ECO:0000313" key="2">
    <source>
        <dbReference type="Proteomes" id="UP000000311"/>
    </source>
</evidence>
<organism evidence="2">
    <name type="scientific">Camponotus floridanus</name>
    <name type="common">Florida carpenter ant</name>
    <dbReference type="NCBI Taxonomy" id="104421"/>
    <lineage>
        <taxon>Eukaryota</taxon>
        <taxon>Metazoa</taxon>
        <taxon>Ecdysozoa</taxon>
        <taxon>Arthropoda</taxon>
        <taxon>Hexapoda</taxon>
        <taxon>Insecta</taxon>
        <taxon>Pterygota</taxon>
        <taxon>Neoptera</taxon>
        <taxon>Endopterygota</taxon>
        <taxon>Hymenoptera</taxon>
        <taxon>Apocrita</taxon>
        <taxon>Aculeata</taxon>
        <taxon>Formicoidea</taxon>
        <taxon>Formicidae</taxon>
        <taxon>Formicinae</taxon>
        <taxon>Camponotus</taxon>
    </lineage>
</organism>
<protein>
    <submittedName>
        <fullName evidence="1">Uncharacterized protein</fullName>
    </submittedName>
</protein>
<dbReference type="Proteomes" id="UP000000311">
    <property type="component" value="Unassembled WGS sequence"/>
</dbReference>
<gene>
    <name evidence="1" type="ORF">EAG_00544</name>
</gene>
<dbReference type="InParanoid" id="E2A794"/>
<proteinExistence type="predicted"/>
<reference evidence="1 2" key="1">
    <citation type="journal article" date="2010" name="Science">
        <title>Genomic comparison of the ants Camponotus floridanus and Harpegnathos saltator.</title>
        <authorList>
            <person name="Bonasio R."/>
            <person name="Zhang G."/>
            <person name="Ye C."/>
            <person name="Mutti N.S."/>
            <person name="Fang X."/>
            <person name="Qin N."/>
            <person name="Donahue G."/>
            <person name="Yang P."/>
            <person name="Li Q."/>
            <person name="Li C."/>
            <person name="Zhang P."/>
            <person name="Huang Z."/>
            <person name="Berger S.L."/>
            <person name="Reinberg D."/>
            <person name="Wang J."/>
            <person name="Liebig J."/>
        </authorList>
    </citation>
    <scope>NUCLEOTIDE SEQUENCE [LARGE SCALE GENOMIC DNA]</scope>
    <source>
        <strain evidence="2">C129</strain>
    </source>
</reference>
<evidence type="ECO:0000313" key="1">
    <source>
        <dbReference type="EMBL" id="EFN70696.1"/>
    </source>
</evidence>
<dbReference type="AlphaFoldDB" id="E2A794"/>